<name>A0A1I6DNF9_9FIRM</name>
<organism evidence="1 2">
    <name type="scientific">Desulfoscipio geothermicus DSM 3669</name>
    <dbReference type="NCBI Taxonomy" id="1121426"/>
    <lineage>
        <taxon>Bacteria</taxon>
        <taxon>Bacillati</taxon>
        <taxon>Bacillota</taxon>
        <taxon>Clostridia</taxon>
        <taxon>Eubacteriales</taxon>
        <taxon>Desulfallaceae</taxon>
        <taxon>Desulfoscipio</taxon>
    </lineage>
</organism>
<evidence type="ECO:0000313" key="2">
    <source>
        <dbReference type="Proteomes" id="UP000199584"/>
    </source>
</evidence>
<dbReference type="STRING" id="39060.SAMN05660706_11415"/>
<sequence length="56" mass="6539">MKSVKITYGAKGDLIKKKRKKFLTPLDKLKIKREKAALKELIGLWEGKDTSFFDKR</sequence>
<dbReference type="EMBL" id="FOYM01000014">
    <property type="protein sequence ID" value="SFR06964.1"/>
    <property type="molecule type" value="Genomic_DNA"/>
</dbReference>
<protein>
    <submittedName>
        <fullName evidence="1">Uncharacterized protein</fullName>
    </submittedName>
</protein>
<proteinExistence type="predicted"/>
<accession>A0A1I6DNF9</accession>
<keyword evidence="2" id="KW-1185">Reference proteome</keyword>
<gene>
    <name evidence="1" type="ORF">SAMN05660706_11415</name>
</gene>
<evidence type="ECO:0000313" key="1">
    <source>
        <dbReference type="EMBL" id="SFR06964.1"/>
    </source>
</evidence>
<reference evidence="2" key="1">
    <citation type="submission" date="2016-10" db="EMBL/GenBank/DDBJ databases">
        <authorList>
            <person name="Varghese N."/>
            <person name="Submissions S."/>
        </authorList>
    </citation>
    <scope>NUCLEOTIDE SEQUENCE [LARGE SCALE GENOMIC DNA]</scope>
    <source>
        <strain evidence="2">DSM 3669</strain>
    </source>
</reference>
<dbReference type="RefSeq" id="WP_165608255.1">
    <property type="nucleotide sequence ID" value="NZ_FOYM01000014.1"/>
</dbReference>
<dbReference type="AlphaFoldDB" id="A0A1I6DNF9"/>
<dbReference type="Proteomes" id="UP000199584">
    <property type="component" value="Unassembled WGS sequence"/>
</dbReference>